<comment type="caution">
    <text evidence="2">The sequence shown here is derived from an EMBL/GenBank/DDBJ whole genome shotgun (WGS) entry which is preliminary data.</text>
</comment>
<feature type="transmembrane region" description="Helical" evidence="1">
    <location>
        <begin position="20"/>
        <end position="37"/>
    </location>
</feature>
<gene>
    <name evidence="2" type="ORF">CU098_006476</name>
</gene>
<dbReference type="Proteomes" id="UP000253551">
    <property type="component" value="Unassembled WGS sequence"/>
</dbReference>
<keyword evidence="1" id="KW-0812">Transmembrane</keyword>
<keyword evidence="3" id="KW-1185">Reference proteome</keyword>
<sequence>MSDTLLKRSPPDDFDWPATIFLYVILIMLGIGMCFCLQRANRLIPNRFSFPLVERRRGPFDLGTEEEGLLSHYSDAEEDAEIIDNQNALGITRYSDNQEDDDADHQPK</sequence>
<dbReference type="OrthoDB" id="2277039at2759"/>
<accession>A0A367ITM1</accession>
<reference evidence="2 3" key="1">
    <citation type="journal article" date="2018" name="G3 (Bethesda)">
        <title>Phylogenetic and Phylogenomic Definition of Rhizopus Species.</title>
        <authorList>
            <person name="Gryganskyi A.P."/>
            <person name="Golan J."/>
            <person name="Dolatabadi S."/>
            <person name="Mondo S."/>
            <person name="Robb S."/>
            <person name="Idnurm A."/>
            <person name="Muszewska A."/>
            <person name="Steczkiewicz K."/>
            <person name="Masonjones S."/>
            <person name="Liao H.L."/>
            <person name="Gajdeczka M.T."/>
            <person name="Anike F."/>
            <person name="Vuek A."/>
            <person name="Anishchenko I.M."/>
            <person name="Voigt K."/>
            <person name="de Hoog G.S."/>
            <person name="Smith M.E."/>
            <person name="Heitman J."/>
            <person name="Vilgalys R."/>
            <person name="Stajich J.E."/>
        </authorList>
    </citation>
    <scope>NUCLEOTIDE SEQUENCE [LARGE SCALE GENOMIC DNA]</scope>
    <source>
        <strain evidence="2 3">LSU 92-RS-03</strain>
    </source>
</reference>
<protein>
    <submittedName>
        <fullName evidence="2">Uncharacterized protein</fullName>
    </submittedName>
</protein>
<evidence type="ECO:0000313" key="3">
    <source>
        <dbReference type="Proteomes" id="UP000253551"/>
    </source>
</evidence>
<proteinExistence type="predicted"/>
<keyword evidence="1" id="KW-1133">Transmembrane helix</keyword>
<evidence type="ECO:0000256" key="1">
    <source>
        <dbReference type="SAM" id="Phobius"/>
    </source>
</evidence>
<dbReference type="AlphaFoldDB" id="A0A367ITM1"/>
<organism evidence="2 3">
    <name type="scientific">Rhizopus stolonifer</name>
    <name type="common">Rhizopus nigricans</name>
    <dbReference type="NCBI Taxonomy" id="4846"/>
    <lineage>
        <taxon>Eukaryota</taxon>
        <taxon>Fungi</taxon>
        <taxon>Fungi incertae sedis</taxon>
        <taxon>Mucoromycota</taxon>
        <taxon>Mucoromycotina</taxon>
        <taxon>Mucoromycetes</taxon>
        <taxon>Mucorales</taxon>
        <taxon>Mucorineae</taxon>
        <taxon>Rhizopodaceae</taxon>
        <taxon>Rhizopus</taxon>
    </lineage>
</organism>
<keyword evidence="1" id="KW-0472">Membrane</keyword>
<evidence type="ECO:0000313" key="2">
    <source>
        <dbReference type="EMBL" id="RCH80986.1"/>
    </source>
</evidence>
<name>A0A367ITM1_RHIST</name>
<dbReference type="EMBL" id="PJQM01005725">
    <property type="protein sequence ID" value="RCH80986.1"/>
    <property type="molecule type" value="Genomic_DNA"/>
</dbReference>